<evidence type="ECO:0008006" key="3">
    <source>
        <dbReference type="Google" id="ProtNLM"/>
    </source>
</evidence>
<evidence type="ECO:0000313" key="2">
    <source>
        <dbReference type="Proteomes" id="UP000315540"/>
    </source>
</evidence>
<gene>
    <name evidence="1" type="ORF">FHK87_01295</name>
</gene>
<dbReference type="OrthoDB" id="1144611at2"/>
<reference evidence="1 2" key="1">
    <citation type="submission" date="2019-06" db="EMBL/GenBank/DDBJ databases">
        <authorList>
            <person name="Meng X."/>
        </authorList>
    </citation>
    <scope>NUCLEOTIDE SEQUENCE [LARGE SCALE GENOMIC DNA]</scope>
    <source>
        <strain evidence="1 2">M625</strain>
    </source>
</reference>
<dbReference type="EMBL" id="VFWZ01000001">
    <property type="protein sequence ID" value="TPN88878.1"/>
    <property type="molecule type" value="Genomic_DNA"/>
</dbReference>
<protein>
    <recommendedName>
        <fullName evidence="3">STAS/SEC14 domain-containing protein</fullName>
    </recommendedName>
</protein>
<dbReference type="AlphaFoldDB" id="A0A504JM95"/>
<keyword evidence="2" id="KW-1185">Reference proteome</keyword>
<comment type="caution">
    <text evidence="1">The sequence shown here is derived from an EMBL/GenBank/DDBJ whole genome shotgun (WGS) entry which is preliminary data.</text>
</comment>
<accession>A0A504JM95</accession>
<proteinExistence type="predicted"/>
<dbReference type="Proteomes" id="UP000315540">
    <property type="component" value="Unassembled WGS sequence"/>
</dbReference>
<sequence>MGFIKDTPFYKDAIHEKHYSCGTYYLFDTFIVAEIKEDIVYTWDEHAKPIVEELTDLYDHNGENVVYISNRVHSYSVKPSDWIKFFRNNFRLRGYAIVSYTQKGLLTSLLEKLFMRNSFQNFDNLEDAIIWAKKLTHDIDITTEGDKSA</sequence>
<evidence type="ECO:0000313" key="1">
    <source>
        <dbReference type="EMBL" id="TPN88878.1"/>
    </source>
</evidence>
<name>A0A504JM95_9FLAO</name>
<organism evidence="1 2">
    <name type="scientific">Aquimarina algicola</name>
    <dbReference type="NCBI Taxonomy" id="2589995"/>
    <lineage>
        <taxon>Bacteria</taxon>
        <taxon>Pseudomonadati</taxon>
        <taxon>Bacteroidota</taxon>
        <taxon>Flavobacteriia</taxon>
        <taxon>Flavobacteriales</taxon>
        <taxon>Flavobacteriaceae</taxon>
        <taxon>Aquimarina</taxon>
    </lineage>
</organism>